<feature type="chain" id="PRO_5042292503" evidence="1">
    <location>
        <begin position="30"/>
        <end position="101"/>
    </location>
</feature>
<reference evidence="2" key="1">
    <citation type="submission" date="2023-05" db="EMBL/GenBank/DDBJ databases">
        <authorList>
            <person name="Huff M."/>
        </authorList>
    </citation>
    <scope>NUCLEOTIDE SEQUENCE</scope>
</reference>
<gene>
    <name evidence="2" type="ORF">FPE_LOCUS2524</name>
</gene>
<protein>
    <submittedName>
        <fullName evidence="2">Uncharacterized protein</fullName>
    </submittedName>
</protein>
<keyword evidence="3" id="KW-1185">Reference proteome</keyword>
<evidence type="ECO:0000313" key="2">
    <source>
        <dbReference type="EMBL" id="CAI9755093.1"/>
    </source>
</evidence>
<dbReference type="AlphaFoldDB" id="A0AAD1YPV6"/>
<feature type="signal peptide" evidence="1">
    <location>
        <begin position="1"/>
        <end position="29"/>
    </location>
</feature>
<proteinExistence type="predicted"/>
<accession>A0AAD1YPV6</accession>
<evidence type="ECO:0000256" key="1">
    <source>
        <dbReference type="SAM" id="SignalP"/>
    </source>
</evidence>
<keyword evidence="1" id="KW-0732">Signal</keyword>
<sequence length="101" mass="11136">MGKKIWLSKMSMVCILLLILWEMALPSMACPSDGTECSNCITNQMKSSCPRCVPIMQCMARCLWGGTCRSKCIKKCDCNGGYPRLADCKKCLSQCKCSCSS</sequence>
<dbReference type="EMBL" id="OU503036">
    <property type="protein sequence ID" value="CAI9755093.1"/>
    <property type="molecule type" value="Genomic_DNA"/>
</dbReference>
<name>A0AAD1YPV6_9LAMI</name>
<dbReference type="Proteomes" id="UP000834106">
    <property type="component" value="Chromosome 1"/>
</dbReference>
<organism evidence="2 3">
    <name type="scientific">Fraxinus pennsylvanica</name>
    <dbReference type="NCBI Taxonomy" id="56036"/>
    <lineage>
        <taxon>Eukaryota</taxon>
        <taxon>Viridiplantae</taxon>
        <taxon>Streptophyta</taxon>
        <taxon>Embryophyta</taxon>
        <taxon>Tracheophyta</taxon>
        <taxon>Spermatophyta</taxon>
        <taxon>Magnoliopsida</taxon>
        <taxon>eudicotyledons</taxon>
        <taxon>Gunneridae</taxon>
        <taxon>Pentapetalae</taxon>
        <taxon>asterids</taxon>
        <taxon>lamiids</taxon>
        <taxon>Lamiales</taxon>
        <taxon>Oleaceae</taxon>
        <taxon>Oleeae</taxon>
        <taxon>Fraxinus</taxon>
    </lineage>
</organism>
<evidence type="ECO:0000313" key="3">
    <source>
        <dbReference type="Proteomes" id="UP000834106"/>
    </source>
</evidence>